<dbReference type="GO" id="GO:0003700">
    <property type="term" value="F:DNA-binding transcription factor activity"/>
    <property type="evidence" value="ECO:0007669"/>
    <property type="project" value="InterPro"/>
</dbReference>
<evidence type="ECO:0000313" key="7">
    <source>
        <dbReference type="Proteomes" id="UP000233786"/>
    </source>
</evidence>
<dbReference type="SUPFAM" id="SSF53850">
    <property type="entry name" value="Periplasmic binding protein-like II"/>
    <property type="match status" value="1"/>
</dbReference>
<evidence type="ECO:0000256" key="4">
    <source>
        <dbReference type="ARBA" id="ARBA00023163"/>
    </source>
</evidence>
<dbReference type="PROSITE" id="PS50931">
    <property type="entry name" value="HTH_LYSR"/>
    <property type="match status" value="1"/>
</dbReference>
<dbReference type="PANTHER" id="PTHR30346:SF0">
    <property type="entry name" value="HCA OPERON TRANSCRIPTIONAL ACTIVATOR HCAR"/>
    <property type="match status" value="1"/>
</dbReference>
<dbReference type="Pfam" id="PF00126">
    <property type="entry name" value="HTH_1"/>
    <property type="match status" value="1"/>
</dbReference>
<dbReference type="GO" id="GO:0003677">
    <property type="term" value="F:DNA binding"/>
    <property type="evidence" value="ECO:0007669"/>
    <property type="project" value="UniProtKB-KW"/>
</dbReference>
<dbReference type="EMBL" id="PJNB01000001">
    <property type="protein sequence ID" value="PKW17939.1"/>
    <property type="molecule type" value="Genomic_DNA"/>
</dbReference>
<comment type="caution">
    <text evidence="6">The sequence shown here is derived from an EMBL/GenBank/DDBJ whole genome shotgun (WGS) entry which is preliminary data.</text>
</comment>
<dbReference type="AlphaFoldDB" id="A0A2N3Y4T2"/>
<dbReference type="InterPro" id="IPR036390">
    <property type="entry name" value="WH_DNA-bd_sf"/>
</dbReference>
<dbReference type="Pfam" id="PF03466">
    <property type="entry name" value="LysR_substrate"/>
    <property type="match status" value="1"/>
</dbReference>
<keyword evidence="4" id="KW-0804">Transcription</keyword>
<organism evidence="6 7">
    <name type="scientific">Saccharopolyspora spinosa</name>
    <dbReference type="NCBI Taxonomy" id="60894"/>
    <lineage>
        <taxon>Bacteria</taxon>
        <taxon>Bacillati</taxon>
        <taxon>Actinomycetota</taxon>
        <taxon>Actinomycetes</taxon>
        <taxon>Pseudonocardiales</taxon>
        <taxon>Pseudonocardiaceae</taxon>
        <taxon>Saccharopolyspora</taxon>
    </lineage>
</organism>
<evidence type="ECO:0000256" key="3">
    <source>
        <dbReference type="ARBA" id="ARBA00023125"/>
    </source>
</evidence>
<evidence type="ECO:0000256" key="2">
    <source>
        <dbReference type="ARBA" id="ARBA00023015"/>
    </source>
</evidence>
<name>A0A2N3Y4T2_SACSN</name>
<dbReference type="SUPFAM" id="SSF46785">
    <property type="entry name" value="Winged helix' DNA-binding domain"/>
    <property type="match status" value="1"/>
</dbReference>
<dbReference type="Gene3D" id="1.10.10.10">
    <property type="entry name" value="Winged helix-like DNA-binding domain superfamily/Winged helix DNA-binding domain"/>
    <property type="match status" value="1"/>
</dbReference>
<dbReference type="InterPro" id="IPR005119">
    <property type="entry name" value="LysR_subst-bd"/>
</dbReference>
<evidence type="ECO:0000259" key="5">
    <source>
        <dbReference type="PROSITE" id="PS50931"/>
    </source>
</evidence>
<keyword evidence="3 6" id="KW-0238">DNA-binding</keyword>
<dbReference type="FunFam" id="1.10.10.10:FF:000001">
    <property type="entry name" value="LysR family transcriptional regulator"/>
    <property type="match status" value="1"/>
</dbReference>
<sequence>MTIELRHLRAFLVIAEEGNITRAAARLHLSQPALSRTLRQLEVHLSARLVDRSTHHLELTAEGRTFRDKAAAAIAAVETALDPRGLTSWPLRLGHTWAALGDHTVPLLRRWDETHPGIPLELLRIDDRTAGLTQGKVDAAVLRGTVTSTGLRTELLLSEERVVVMPTDSPLTALPQITLADLAAHPIALNTVSGTTTLDLWPPTARPAATIEVTNTDEWLIAIAAGRAVGVSTSATPSSHAHPSLVYCPLADAPAVPVVLAWREGVGHPAIPDLLALAHEVLTPGKP</sequence>
<dbReference type="Gene3D" id="3.40.190.10">
    <property type="entry name" value="Periplasmic binding protein-like II"/>
    <property type="match status" value="2"/>
</dbReference>
<keyword evidence="2" id="KW-0805">Transcription regulation</keyword>
<comment type="similarity">
    <text evidence="1">Belongs to the LysR transcriptional regulatory family.</text>
</comment>
<feature type="domain" description="HTH lysR-type" evidence="5">
    <location>
        <begin position="3"/>
        <end position="60"/>
    </location>
</feature>
<dbReference type="InterPro" id="IPR000847">
    <property type="entry name" value="LysR_HTH_N"/>
</dbReference>
<dbReference type="STRING" id="994479.GCA_000194155_05814"/>
<keyword evidence="7" id="KW-1185">Reference proteome</keyword>
<gene>
    <name evidence="6" type="ORF">A8926_5973</name>
</gene>
<evidence type="ECO:0000313" key="6">
    <source>
        <dbReference type="EMBL" id="PKW17939.1"/>
    </source>
</evidence>
<dbReference type="PRINTS" id="PR00039">
    <property type="entry name" value="HTHLYSR"/>
</dbReference>
<accession>A0A2N3Y4T2</accession>
<evidence type="ECO:0000256" key="1">
    <source>
        <dbReference type="ARBA" id="ARBA00009437"/>
    </source>
</evidence>
<protein>
    <submittedName>
        <fullName evidence="6">DNA-binding transcriptional LysR family regulator</fullName>
    </submittedName>
</protein>
<dbReference type="InterPro" id="IPR036388">
    <property type="entry name" value="WH-like_DNA-bd_sf"/>
</dbReference>
<dbReference type="RefSeq" id="WP_010312059.1">
    <property type="nucleotide sequence ID" value="NZ_CP061007.1"/>
</dbReference>
<dbReference type="GO" id="GO:0032993">
    <property type="term" value="C:protein-DNA complex"/>
    <property type="evidence" value="ECO:0007669"/>
    <property type="project" value="TreeGrafter"/>
</dbReference>
<dbReference type="PANTHER" id="PTHR30346">
    <property type="entry name" value="TRANSCRIPTIONAL DUAL REGULATOR HCAR-RELATED"/>
    <property type="match status" value="1"/>
</dbReference>
<reference evidence="6" key="1">
    <citation type="submission" date="2017-12" db="EMBL/GenBank/DDBJ databases">
        <title>Sequencing the genomes of 1000 Actinobacteria strains.</title>
        <authorList>
            <person name="Klenk H.-P."/>
        </authorList>
    </citation>
    <scope>NUCLEOTIDE SEQUENCE [LARGE SCALE GENOMIC DNA]</scope>
    <source>
        <strain evidence="6">DSM 44228</strain>
    </source>
</reference>
<dbReference type="Proteomes" id="UP000233786">
    <property type="component" value="Unassembled WGS sequence"/>
</dbReference>
<proteinExistence type="inferred from homology"/>
<dbReference type="OrthoDB" id="3636008at2"/>